<evidence type="ECO:0000313" key="1">
    <source>
        <dbReference type="EMBL" id="MBB6110484.1"/>
    </source>
</evidence>
<keyword evidence="2" id="KW-1185">Reference proteome</keyword>
<evidence type="ECO:0000313" key="2">
    <source>
        <dbReference type="Proteomes" id="UP000541583"/>
    </source>
</evidence>
<comment type="caution">
    <text evidence="1">The sequence shown here is derived from an EMBL/GenBank/DDBJ whole genome shotgun (WGS) entry which is preliminary data.</text>
</comment>
<sequence>MDINISKAKRVELREIPNHIGDTICIYGHVHDFKVVSDQKIIVTQIDSASNTQPVTVEIAYGYPEAKPYLIKQLKNNTVIIYGIVTGSYDKPKVVSQFFMAEDKSGEQLAFFKEMKAMQRDTNKRSRARIVSVELLPPDPASIKKENYKHFSSKVNKKIWYCDMVSGSKPSDDKTATELYLSDSTLVILIKNKVKEKFKVTPETAFLNKQICIKGTVIVYKDKFAVNIINPKQIEILPDH</sequence>
<dbReference type="Proteomes" id="UP000541583">
    <property type="component" value="Unassembled WGS sequence"/>
</dbReference>
<accession>A0ABR6PL51</accession>
<dbReference type="EMBL" id="JACHCB010000008">
    <property type="protein sequence ID" value="MBB6110484.1"/>
    <property type="molecule type" value="Genomic_DNA"/>
</dbReference>
<proteinExistence type="predicted"/>
<evidence type="ECO:0008006" key="3">
    <source>
        <dbReference type="Google" id="ProtNLM"/>
    </source>
</evidence>
<reference evidence="1 2" key="1">
    <citation type="submission" date="2020-08" db="EMBL/GenBank/DDBJ databases">
        <title>Genomic Encyclopedia of Type Strains, Phase IV (KMG-V): Genome sequencing to study the core and pangenomes of soil and plant-associated prokaryotes.</title>
        <authorList>
            <person name="Whitman W."/>
        </authorList>
    </citation>
    <scope>NUCLEOTIDE SEQUENCE [LARGE SCALE GENOMIC DNA]</scope>
    <source>
        <strain evidence="1 2">ANJLi2</strain>
    </source>
</reference>
<name>A0ABR6PL51_9SPHI</name>
<dbReference type="RefSeq" id="WP_139332306.1">
    <property type="nucleotide sequence ID" value="NZ_FTMG01000007.1"/>
</dbReference>
<organism evidence="1 2">
    <name type="scientific">Mucilaginibacter lappiensis</name>
    <dbReference type="NCBI Taxonomy" id="354630"/>
    <lineage>
        <taxon>Bacteria</taxon>
        <taxon>Pseudomonadati</taxon>
        <taxon>Bacteroidota</taxon>
        <taxon>Sphingobacteriia</taxon>
        <taxon>Sphingobacteriales</taxon>
        <taxon>Sphingobacteriaceae</taxon>
        <taxon>Mucilaginibacter</taxon>
    </lineage>
</organism>
<gene>
    <name evidence="1" type="ORF">HDF23_003243</name>
</gene>
<protein>
    <recommendedName>
        <fullName evidence="3">Single-strand binding protein family protein</fullName>
    </recommendedName>
</protein>